<organism evidence="1 2">
    <name type="scientific">Potamilus streckersoni</name>
    <dbReference type="NCBI Taxonomy" id="2493646"/>
    <lineage>
        <taxon>Eukaryota</taxon>
        <taxon>Metazoa</taxon>
        <taxon>Spiralia</taxon>
        <taxon>Lophotrochozoa</taxon>
        <taxon>Mollusca</taxon>
        <taxon>Bivalvia</taxon>
        <taxon>Autobranchia</taxon>
        <taxon>Heteroconchia</taxon>
        <taxon>Palaeoheterodonta</taxon>
        <taxon>Unionida</taxon>
        <taxon>Unionoidea</taxon>
        <taxon>Unionidae</taxon>
        <taxon>Ambleminae</taxon>
        <taxon>Lampsilini</taxon>
        <taxon>Potamilus</taxon>
    </lineage>
</organism>
<keyword evidence="2" id="KW-1185">Reference proteome</keyword>
<gene>
    <name evidence="1" type="ORF">CHS0354_008873</name>
</gene>
<comment type="caution">
    <text evidence="1">The sequence shown here is derived from an EMBL/GenBank/DDBJ whole genome shotgun (WGS) entry which is preliminary data.</text>
</comment>
<reference evidence="1" key="2">
    <citation type="journal article" date="2021" name="Genome Biol. Evol.">
        <title>Developing a high-quality reference genome for a parasitic bivalve with doubly uniparental inheritance (Bivalvia: Unionida).</title>
        <authorList>
            <person name="Smith C.H."/>
        </authorList>
    </citation>
    <scope>NUCLEOTIDE SEQUENCE</scope>
    <source>
        <strain evidence="1">CHS0354</strain>
        <tissue evidence="1">Mantle</tissue>
    </source>
</reference>
<accession>A0AAE0RU69</accession>
<dbReference type="Proteomes" id="UP001195483">
    <property type="component" value="Unassembled WGS sequence"/>
</dbReference>
<dbReference type="Gene3D" id="2.40.180.10">
    <property type="entry name" value="Catalase core domain"/>
    <property type="match status" value="1"/>
</dbReference>
<dbReference type="EMBL" id="JAEAOA010000582">
    <property type="protein sequence ID" value="KAK3579732.1"/>
    <property type="molecule type" value="Genomic_DNA"/>
</dbReference>
<protein>
    <submittedName>
        <fullName evidence="1">Uncharacterized protein</fullName>
    </submittedName>
</protein>
<reference evidence="1" key="1">
    <citation type="journal article" date="2021" name="Genome Biol. Evol.">
        <title>A High-Quality Reference Genome for a Parasitic Bivalve with Doubly Uniparental Inheritance (Bivalvia: Unionida).</title>
        <authorList>
            <person name="Smith C.H."/>
        </authorList>
    </citation>
    <scope>NUCLEOTIDE SEQUENCE</scope>
    <source>
        <strain evidence="1">CHS0354</strain>
    </source>
</reference>
<evidence type="ECO:0000313" key="1">
    <source>
        <dbReference type="EMBL" id="KAK3579732.1"/>
    </source>
</evidence>
<sequence>MRQNKPWEEEHLCKYLKLSGVCHQQRTTHGVTKCRGMSDDFPIPSYDIFQPNSSTGIKIRFFNHTVLDNAATDLRCAFLKFGNNESECPMDMAFTTF</sequence>
<evidence type="ECO:0000313" key="2">
    <source>
        <dbReference type="Proteomes" id="UP001195483"/>
    </source>
</evidence>
<reference evidence="1" key="3">
    <citation type="submission" date="2023-05" db="EMBL/GenBank/DDBJ databases">
        <authorList>
            <person name="Smith C.H."/>
        </authorList>
    </citation>
    <scope>NUCLEOTIDE SEQUENCE</scope>
    <source>
        <strain evidence="1">CHS0354</strain>
        <tissue evidence="1">Mantle</tissue>
    </source>
</reference>
<name>A0AAE0RU69_9BIVA</name>
<dbReference type="AlphaFoldDB" id="A0AAE0RU69"/>
<proteinExistence type="predicted"/>